<gene>
    <name evidence="2" type="ORF">EMPS_07730</name>
</gene>
<dbReference type="AlphaFoldDB" id="A0A9P3HEY3"/>
<feature type="region of interest" description="Disordered" evidence="1">
    <location>
        <begin position="119"/>
        <end position="139"/>
    </location>
</feature>
<dbReference type="Proteomes" id="UP000827284">
    <property type="component" value="Unassembled WGS sequence"/>
</dbReference>
<proteinExistence type="predicted"/>
<keyword evidence="3" id="KW-1185">Reference proteome</keyword>
<feature type="region of interest" description="Disordered" evidence="1">
    <location>
        <begin position="601"/>
        <end position="698"/>
    </location>
</feature>
<organism evidence="2 3">
    <name type="scientific">Entomortierella parvispora</name>
    <dbReference type="NCBI Taxonomy" id="205924"/>
    <lineage>
        <taxon>Eukaryota</taxon>
        <taxon>Fungi</taxon>
        <taxon>Fungi incertae sedis</taxon>
        <taxon>Mucoromycota</taxon>
        <taxon>Mortierellomycotina</taxon>
        <taxon>Mortierellomycetes</taxon>
        <taxon>Mortierellales</taxon>
        <taxon>Mortierellaceae</taxon>
        <taxon>Entomortierella</taxon>
    </lineage>
</organism>
<feature type="compositionally biased region" description="Gly residues" evidence="1">
    <location>
        <begin position="639"/>
        <end position="660"/>
    </location>
</feature>
<feature type="region of interest" description="Disordered" evidence="1">
    <location>
        <begin position="279"/>
        <end position="311"/>
    </location>
</feature>
<evidence type="ECO:0000313" key="2">
    <source>
        <dbReference type="EMBL" id="GJJ75372.1"/>
    </source>
</evidence>
<sequence>MSLKHEPSGIDPGLRSLRDPLQTPTLAGIQDAANHSLDLIPRSIWYQLGASCHNQGFAMDVASVPAPGSLIFPSGIPRILAVIQQQRSRALENMDNSPDEATDTPLLWRLYAILKQKYKNASPQRKRKNPPSDPDADTDSMEQCWQIRLLKASCPEIFVLSFLETFQEHGRLVGFEREMPRDLLEAIDYELCSHSEPAKKAVYALMQTLIGCRRYLKAFNSTKQIVEGEESYHQMALDLEEAFVAMEVSLDIEATLPKLSSLYEQEVAADVKAHSRAGANTGVKRSGATSTTPVIGSGVSMPKDQPSAPGTLRTTAQLVEQAQSGALIASSAANAGSNSTLSTTAQNAKIKVSNPLWSPTLGQNYMPQWPTKYVNQIDVELRRWFALIAHVNGAAFSENLTALIKAVYPSDQKFLLDLILIEYMCLEVMSGSDQADREDDAAFSWTDLALTTHEDRTKTPGEKVVETIMSALVSLVIKPEDGSTYLEPGSKRWVEPMDPSAWDQLDGEIKDQHSLSTAAPVSAAFGGSKVKKRRNLYNRRVSPFYAILAMFTPKRVTGRAQGVLYLSPEELAVKETGPSADDTATQEGLLLLGLETALPAVREDENPDPIIEYKKKNKKKKGHKDRDREQRPQIHGQGQAYGHGHPQGQGQGQGGLGLGQGQARRMSAAGGGKKKQAPTKVQPVATLRVPETEDEKEDLDLEELQRAKEAELKRMGCQAPFRVLMMILQNLTRVNQAGALDNWIADALSGTVLLLQIQYFQWLLRSLVVGSLSGQSEASPTPAPVSAPAIKAEQDTAVVKTENDMDVDGSAPRTRDEDEVVRMVSVLVATPGIGYDPLKKAFDRFLSQDLGPYKSRLSPVQQILDKHFATVAVPPAPAASALQSGVAFSEN</sequence>
<evidence type="ECO:0000313" key="3">
    <source>
        <dbReference type="Proteomes" id="UP000827284"/>
    </source>
</evidence>
<name>A0A9P3HEY3_9FUNG</name>
<accession>A0A9P3HEY3</accession>
<evidence type="ECO:0000256" key="1">
    <source>
        <dbReference type="SAM" id="MobiDB-lite"/>
    </source>
</evidence>
<protein>
    <submittedName>
        <fullName evidence="2">Uncharacterized protein</fullName>
    </submittedName>
</protein>
<comment type="caution">
    <text evidence="2">The sequence shown here is derived from an EMBL/GenBank/DDBJ whole genome shotgun (WGS) entry which is preliminary data.</text>
</comment>
<reference evidence="2" key="1">
    <citation type="submission" date="2021-11" db="EMBL/GenBank/DDBJ databases">
        <authorList>
            <person name="Herlambang A."/>
            <person name="Guo Y."/>
            <person name="Takashima Y."/>
            <person name="Nishizawa T."/>
        </authorList>
    </citation>
    <scope>NUCLEOTIDE SEQUENCE</scope>
    <source>
        <strain evidence="2">E1425</strain>
    </source>
</reference>
<dbReference type="OrthoDB" id="2400950at2759"/>
<dbReference type="EMBL" id="BQFW01000010">
    <property type="protein sequence ID" value="GJJ75372.1"/>
    <property type="molecule type" value="Genomic_DNA"/>
</dbReference>
<reference evidence="2" key="2">
    <citation type="journal article" date="2022" name="Microbiol. Resour. Announc.">
        <title>Whole-Genome Sequence of Entomortierella parvispora E1425, a Mucoromycotan Fungus Associated with Burkholderiaceae-Related Endosymbiotic Bacteria.</title>
        <authorList>
            <person name="Herlambang A."/>
            <person name="Guo Y."/>
            <person name="Takashima Y."/>
            <person name="Narisawa K."/>
            <person name="Ohta H."/>
            <person name="Nishizawa T."/>
        </authorList>
    </citation>
    <scope>NUCLEOTIDE SEQUENCE</scope>
    <source>
        <strain evidence="2">E1425</strain>
    </source>
</reference>